<dbReference type="Gene3D" id="1.25.40.10">
    <property type="entry name" value="Tetratricopeptide repeat domain"/>
    <property type="match status" value="1"/>
</dbReference>
<dbReference type="NCBIfam" id="TIGR03142">
    <property type="entry name" value="cytochro_ccmI"/>
    <property type="match status" value="1"/>
</dbReference>
<accession>A0A1I2EUT3</accession>
<organism evidence="3 4">
    <name type="scientific">Sulfitobacter brevis</name>
    <dbReference type="NCBI Taxonomy" id="74348"/>
    <lineage>
        <taxon>Bacteria</taxon>
        <taxon>Pseudomonadati</taxon>
        <taxon>Pseudomonadota</taxon>
        <taxon>Alphaproteobacteria</taxon>
        <taxon>Rhodobacterales</taxon>
        <taxon>Roseobacteraceae</taxon>
        <taxon>Sulfitobacter</taxon>
    </lineage>
</organism>
<keyword evidence="2" id="KW-1133">Transmembrane helix</keyword>
<dbReference type="AlphaFoldDB" id="A0A1I2EUT3"/>
<reference evidence="3 4" key="1">
    <citation type="submission" date="2016-10" db="EMBL/GenBank/DDBJ databases">
        <authorList>
            <person name="de Groot N.N."/>
        </authorList>
    </citation>
    <scope>NUCLEOTIDE SEQUENCE [LARGE SCALE GENOMIC DNA]</scope>
    <source>
        <strain evidence="3 4">DSM 11443</strain>
    </source>
</reference>
<keyword evidence="2" id="KW-0812">Transmembrane</keyword>
<dbReference type="GO" id="GO:0017004">
    <property type="term" value="P:cytochrome complex assembly"/>
    <property type="evidence" value="ECO:0007669"/>
    <property type="project" value="UniProtKB-KW"/>
</dbReference>
<keyword evidence="1" id="KW-0201">Cytochrome c-type biogenesis</keyword>
<gene>
    <name evidence="3" type="ORF">SAMN04488523_11352</name>
</gene>
<keyword evidence="4" id="KW-1185">Reference proteome</keyword>
<dbReference type="Proteomes" id="UP000198977">
    <property type="component" value="Unassembled WGS sequence"/>
</dbReference>
<evidence type="ECO:0000256" key="2">
    <source>
        <dbReference type="SAM" id="Phobius"/>
    </source>
</evidence>
<evidence type="ECO:0000256" key="1">
    <source>
        <dbReference type="ARBA" id="ARBA00022748"/>
    </source>
</evidence>
<name>A0A1I2EUT3_9RHOB</name>
<feature type="transmembrane region" description="Helical" evidence="2">
    <location>
        <begin position="30"/>
        <end position="52"/>
    </location>
</feature>
<dbReference type="STRING" id="74348.SAMN04488523_11352"/>
<evidence type="ECO:0000313" key="4">
    <source>
        <dbReference type="Proteomes" id="UP000198977"/>
    </source>
</evidence>
<evidence type="ECO:0000313" key="3">
    <source>
        <dbReference type="EMBL" id="SFE95980.1"/>
    </source>
</evidence>
<protein>
    <submittedName>
        <fullName evidence="3">Cytochrome c-type biogenesis protein CcmH</fullName>
    </submittedName>
</protein>
<dbReference type="SUPFAM" id="SSF48452">
    <property type="entry name" value="TPR-like"/>
    <property type="match status" value="1"/>
</dbReference>
<dbReference type="EMBL" id="FOMW01000013">
    <property type="protein sequence ID" value="SFE95980.1"/>
    <property type="molecule type" value="Genomic_DNA"/>
</dbReference>
<sequence>MNGWWGNLAPFVAQVQPLAKTGAFGGVNMVTFWIIAGAMVLAVAGFLIRAVAQGTAAALPARGTSDLGVYRDQLAEVDRDVARGVVPEADAAQVRNEISRRILAADEAATLAGGRESRTGRVVLIAFVIVAVFGSLALYARLGQPGYGDLALADRIARAEEVRKERPSQEEVEESMPAFAPTALSAQYVELLTKLRDTVAERPDDLQGHKLLAENEANIGNFAAAARAQREVMRIEGAPASAQTMGDYAELLILAAGGYVSPQAETALRAVLALDAEDGRARYFLGLMMAQTGRPDVAFRLWDALLRRGPEDAPWIVPIRAQIMPLARLAGVDYALPPVSTSPAKGPSTDDIAAASEMTPADRQEMIGAMVAGLSDRLATEGGPVEDWARLITSLGVLKDAAQARAVFDNAMAVFAGDEGALDKIRAAGSQAGVAE</sequence>
<proteinExistence type="predicted"/>
<dbReference type="InterPro" id="IPR017560">
    <property type="entry name" value="Cyt_c_biogenesis_CcmI"/>
</dbReference>
<feature type="transmembrane region" description="Helical" evidence="2">
    <location>
        <begin position="122"/>
        <end position="140"/>
    </location>
</feature>
<dbReference type="InterPro" id="IPR011990">
    <property type="entry name" value="TPR-like_helical_dom_sf"/>
</dbReference>
<keyword evidence="2" id="KW-0472">Membrane</keyword>